<sequence>MTRAGGRRQPRQDLPAPRHAASFSVRCGEHGDDGADPDDAWLVEGFASAEAAQDYARRFIRAQIEDLRQDAASAEALRAAYYRFGEYARAEGLDHVAWVAHCIATPATRKQDTDYQALDPQR</sequence>
<reference evidence="2" key="1">
    <citation type="submission" date="2020-08" db="EMBL/GenBank/DDBJ databases">
        <authorList>
            <person name="Hu Y."/>
            <person name="Nguyen S.V."/>
            <person name="Li F."/>
            <person name="Fanning S."/>
        </authorList>
    </citation>
    <scope>NUCLEOTIDE SEQUENCE</scope>
    <source>
        <strain evidence="2">SYSU D8009</strain>
    </source>
</reference>
<evidence type="ECO:0000313" key="2">
    <source>
        <dbReference type="EMBL" id="MBC4017524.1"/>
    </source>
</evidence>
<proteinExistence type="predicted"/>
<gene>
    <name evidence="2" type="ORF">H7965_19635</name>
</gene>
<keyword evidence="3" id="KW-1185">Reference proteome</keyword>
<feature type="region of interest" description="Disordered" evidence="1">
    <location>
        <begin position="1"/>
        <end position="34"/>
    </location>
</feature>
<dbReference type="AlphaFoldDB" id="A0A9X0R131"/>
<dbReference type="RefSeq" id="WP_186772285.1">
    <property type="nucleotide sequence ID" value="NZ_JACOMF010000030.1"/>
</dbReference>
<protein>
    <submittedName>
        <fullName evidence="2">Uncharacterized protein</fullName>
    </submittedName>
</protein>
<evidence type="ECO:0000256" key="1">
    <source>
        <dbReference type="SAM" id="MobiDB-lite"/>
    </source>
</evidence>
<name>A0A9X0R131_9PROT</name>
<evidence type="ECO:0000313" key="3">
    <source>
        <dbReference type="Proteomes" id="UP000600101"/>
    </source>
</evidence>
<dbReference type="EMBL" id="JACOMF010000030">
    <property type="protein sequence ID" value="MBC4017524.1"/>
    <property type="molecule type" value="Genomic_DNA"/>
</dbReference>
<dbReference type="Proteomes" id="UP000600101">
    <property type="component" value="Unassembled WGS sequence"/>
</dbReference>
<accession>A0A9X0R131</accession>
<comment type="caution">
    <text evidence="2">The sequence shown here is derived from an EMBL/GenBank/DDBJ whole genome shotgun (WGS) entry which is preliminary data.</text>
</comment>
<organism evidence="2 3">
    <name type="scientific">Siccirubricoccus deserti</name>
    <dbReference type="NCBI Taxonomy" id="2013562"/>
    <lineage>
        <taxon>Bacteria</taxon>
        <taxon>Pseudomonadati</taxon>
        <taxon>Pseudomonadota</taxon>
        <taxon>Alphaproteobacteria</taxon>
        <taxon>Acetobacterales</taxon>
        <taxon>Roseomonadaceae</taxon>
        <taxon>Siccirubricoccus</taxon>
    </lineage>
</organism>